<gene>
    <name evidence="9" type="ORF">OJAV_G00072030</name>
</gene>
<reference evidence="9 10" key="1">
    <citation type="submission" date="2018-11" db="EMBL/GenBank/DDBJ databases">
        <authorList>
            <person name="Lopez-Roques C."/>
            <person name="Donnadieu C."/>
            <person name="Bouchez O."/>
            <person name="Klopp C."/>
            <person name="Cabau C."/>
            <person name="Zahm M."/>
        </authorList>
    </citation>
    <scope>NUCLEOTIDE SEQUENCE [LARGE SCALE GENOMIC DNA]</scope>
    <source>
        <strain evidence="9">RS831</strain>
        <tissue evidence="9">Whole body</tissue>
    </source>
</reference>
<dbReference type="OrthoDB" id="1191041at2759"/>
<dbReference type="GO" id="GO:0005829">
    <property type="term" value="C:cytosol"/>
    <property type="evidence" value="ECO:0007669"/>
    <property type="project" value="TreeGrafter"/>
</dbReference>
<evidence type="ECO:0000256" key="8">
    <source>
        <dbReference type="SAM" id="MobiDB-lite"/>
    </source>
</evidence>
<dbReference type="GO" id="GO:0003724">
    <property type="term" value="F:RNA helicase activity"/>
    <property type="evidence" value="ECO:0007669"/>
    <property type="project" value="UniProtKB-EC"/>
</dbReference>
<dbReference type="EMBL" id="CM012443">
    <property type="protein sequence ID" value="RVE71248.1"/>
    <property type="molecule type" value="Genomic_DNA"/>
</dbReference>
<evidence type="ECO:0000313" key="9">
    <source>
        <dbReference type="EMBL" id="RVE71248.1"/>
    </source>
</evidence>
<protein>
    <recommendedName>
        <fullName evidence="1">RNA helicase</fullName>
        <ecNumber evidence="1">3.6.4.13</ecNumber>
    </recommendedName>
</protein>
<sequence>MSATFTEDVQALKELLLHNPVVLKLQGSQLPDSSRLQQYTIKCEEEDEFLLISTLLKLGLVRRKTLLLVGAVDRSYRKLKLFLEQFGIPASELPVSPGEEKRRRRSDGGKGAPESASLRSAAGVTSSPVQQGFYDIIIATKTSSSLSPPAVPPRQRKEKKEGKRRERTTRHSAVLHLTHGAPLLAELEEALSTDNSESVLKPDQFRMEEIQGFRYRCPALTQPCLQDAMRAVTKQAVREARLKEIKQEKLKTYFHDNPRDLQLLRHDKDLHPAVVKPHMKNIPE</sequence>
<comment type="catalytic activity">
    <reaction evidence="7">
        <text>ATP + H2O = ADP + phosphate + H(+)</text>
        <dbReference type="Rhea" id="RHEA:13065"/>
        <dbReference type="ChEBI" id="CHEBI:15377"/>
        <dbReference type="ChEBI" id="CHEBI:15378"/>
        <dbReference type="ChEBI" id="CHEBI:30616"/>
        <dbReference type="ChEBI" id="CHEBI:43474"/>
        <dbReference type="ChEBI" id="CHEBI:456216"/>
        <dbReference type="EC" id="3.6.4.13"/>
    </reaction>
</comment>
<dbReference type="AlphaFoldDB" id="A0A437D8M6"/>
<accession>A0A437D8M6</accession>
<evidence type="ECO:0000256" key="2">
    <source>
        <dbReference type="ARBA" id="ARBA00022741"/>
    </source>
</evidence>
<dbReference type="GO" id="GO:0003723">
    <property type="term" value="F:RNA binding"/>
    <property type="evidence" value="ECO:0007669"/>
    <property type="project" value="UniProtKB-KW"/>
</dbReference>
<dbReference type="Proteomes" id="UP000283210">
    <property type="component" value="Chromosome 7"/>
</dbReference>
<evidence type="ECO:0000256" key="3">
    <source>
        <dbReference type="ARBA" id="ARBA00022801"/>
    </source>
</evidence>
<evidence type="ECO:0000313" key="10">
    <source>
        <dbReference type="Proteomes" id="UP000283210"/>
    </source>
</evidence>
<keyword evidence="5" id="KW-0067">ATP-binding</keyword>
<evidence type="ECO:0000256" key="4">
    <source>
        <dbReference type="ARBA" id="ARBA00022806"/>
    </source>
</evidence>
<evidence type="ECO:0000256" key="1">
    <source>
        <dbReference type="ARBA" id="ARBA00012552"/>
    </source>
</evidence>
<feature type="region of interest" description="Disordered" evidence="8">
    <location>
        <begin position="93"/>
        <end position="124"/>
    </location>
</feature>
<keyword evidence="2" id="KW-0547">Nucleotide-binding</keyword>
<dbReference type="PANTHER" id="PTHR47959:SF21">
    <property type="entry name" value="DEAD-BOX HELICASE 56"/>
    <property type="match status" value="1"/>
</dbReference>
<evidence type="ECO:0000256" key="6">
    <source>
        <dbReference type="ARBA" id="ARBA00022884"/>
    </source>
</evidence>
<dbReference type="EC" id="3.6.4.13" evidence="1"/>
<dbReference type="GO" id="GO:0016787">
    <property type="term" value="F:hydrolase activity"/>
    <property type="evidence" value="ECO:0007669"/>
    <property type="project" value="UniProtKB-KW"/>
</dbReference>
<reference evidence="9 10" key="2">
    <citation type="submission" date="2019-01" db="EMBL/GenBank/DDBJ databases">
        <title>A chromosome length genome reference of the Java medaka (oryzias javanicus).</title>
        <authorList>
            <person name="Herpin A."/>
            <person name="Takehana Y."/>
            <person name="Naruse K."/>
            <person name="Ansai S."/>
            <person name="Kawaguchi M."/>
        </authorList>
    </citation>
    <scope>NUCLEOTIDE SEQUENCE [LARGE SCALE GENOMIC DNA]</scope>
    <source>
        <strain evidence="9">RS831</strain>
        <tissue evidence="9">Whole body</tissue>
    </source>
</reference>
<evidence type="ECO:0000256" key="7">
    <source>
        <dbReference type="ARBA" id="ARBA00047984"/>
    </source>
</evidence>
<organism evidence="9 10">
    <name type="scientific">Oryzias javanicus</name>
    <name type="common">Javanese ricefish</name>
    <name type="synonym">Aplocheilus javanicus</name>
    <dbReference type="NCBI Taxonomy" id="123683"/>
    <lineage>
        <taxon>Eukaryota</taxon>
        <taxon>Metazoa</taxon>
        <taxon>Chordata</taxon>
        <taxon>Craniata</taxon>
        <taxon>Vertebrata</taxon>
        <taxon>Euteleostomi</taxon>
        <taxon>Actinopterygii</taxon>
        <taxon>Neopterygii</taxon>
        <taxon>Teleostei</taxon>
        <taxon>Neoteleostei</taxon>
        <taxon>Acanthomorphata</taxon>
        <taxon>Ovalentaria</taxon>
        <taxon>Atherinomorphae</taxon>
        <taxon>Beloniformes</taxon>
        <taxon>Adrianichthyidae</taxon>
        <taxon>Oryziinae</taxon>
        <taxon>Oryzias</taxon>
    </lineage>
</organism>
<dbReference type="InterPro" id="IPR050079">
    <property type="entry name" value="DEAD_box_RNA_helicase"/>
</dbReference>
<keyword evidence="4" id="KW-0347">Helicase</keyword>
<keyword evidence="3" id="KW-0378">Hydrolase</keyword>
<evidence type="ECO:0000256" key="5">
    <source>
        <dbReference type="ARBA" id="ARBA00022840"/>
    </source>
</evidence>
<name>A0A437D8M6_ORYJA</name>
<keyword evidence="6" id="KW-0694">RNA-binding</keyword>
<proteinExistence type="predicted"/>
<keyword evidence="10" id="KW-1185">Reference proteome</keyword>
<dbReference type="PANTHER" id="PTHR47959">
    <property type="entry name" value="ATP-DEPENDENT RNA HELICASE RHLE-RELATED"/>
    <property type="match status" value="1"/>
</dbReference>
<feature type="region of interest" description="Disordered" evidence="8">
    <location>
        <begin position="144"/>
        <end position="172"/>
    </location>
</feature>
<dbReference type="GO" id="GO:0005524">
    <property type="term" value="F:ATP binding"/>
    <property type="evidence" value="ECO:0007669"/>
    <property type="project" value="UniProtKB-KW"/>
</dbReference>